<protein>
    <submittedName>
        <fullName evidence="1">Uncharacterized protein</fullName>
    </submittedName>
</protein>
<gene>
    <name evidence="1" type="ORF">V5E97_21945</name>
</gene>
<name>A0AAU7C7M5_9BACT</name>
<evidence type="ECO:0000313" key="1">
    <source>
        <dbReference type="EMBL" id="XBH01014.1"/>
    </source>
</evidence>
<accession>A0AAU7C7M5</accession>
<organism evidence="1">
    <name type="scientific">Singulisphaera sp. Ch08</name>
    <dbReference type="NCBI Taxonomy" id="3120278"/>
    <lineage>
        <taxon>Bacteria</taxon>
        <taxon>Pseudomonadati</taxon>
        <taxon>Planctomycetota</taxon>
        <taxon>Planctomycetia</taxon>
        <taxon>Isosphaerales</taxon>
        <taxon>Isosphaeraceae</taxon>
        <taxon>Singulisphaera</taxon>
    </lineage>
</organism>
<reference evidence="1" key="1">
    <citation type="submission" date="2024-05" db="EMBL/GenBank/DDBJ databases">
        <title>Planctomycetes of the genus Singulisphaera possess chitinolytic capabilities.</title>
        <authorList>
            <person name="Ivanova A."/>
        </authorList>
    </citation>
    <scope>NUCLEOTIDE SEQUENCE</scope>
    <source>
        <strain evidence="1">Ch08T</strain>
    </source>
</reference>
<sequence length="53" mass="6196">MGRRGSDFLVDRMDRAARNWYDLAENDDMEVFEAYREFTLELDHVVVRDGVGG</sequence>
<dbReference type="AlphaFoldDB" id="A0AAU7C7M5"/>
<dbReference type="EMBL" id="CP155447">
    <property type="protein sequence ID" value="XBH01014.1"/>
    <property type="molecule type" value="Genomic_DNA"/>
</dbReference>
<dbReference type="RefSeq" id="WP_406693698.1">
    <property type="nucleotide sequence ID" value="NZ_CP155447.1"/>
</dbReference>
<proteinExistence type="predicted"/>